<keyword evidence="3" id="KW-0472">Membrane</keyword>
<sequence>MIKKIATACLFLYLLSVGRLGFADQKNQHVNHDTEVPHSSNEHHRFQDQNKVDIQNDSGKPVGVEEKLGKIIPLELTFKDEHNQSLILRDFINKPTLLLPVYFYCTQTCGILLANLAASLNDYNSSPGEDYHVIALSFDESETSEIALEAKANYFKIIKKDFPEEKWKFLTGDAASIKAITAAIGFQYKKTGPHLFAHPNVLVAIAHDGKIIRYLYGPNFLPFDIGMALAEAVKGEPGISINKILSLCFDYDSKSNRYVFKTFRILGAVIVIVLVAFFFFVLRKGNK</sequence>
<feature type="chain" id="PRO_5035305314" evidence="4">
    <location>
        <begin position="24"/>
        <end position="287"/>
    </location>
</feature>
<evidence type="ECO:0000256" key="3">
    <source>
        <dbReference type="SAM" id="Phobius"/>
    </source>
</evidence>
<keyword evidence="3" id="KW-0812">Transmembrane</keyword>
<dbReference type="InterPro" id="IPR003782">
    <property type="entry name" value="SCO1/SenC"/>
</dbReference>
<comment type="similarity">
    <text evidence="1">Belongs to the SCO1/2 family.</text>
</comment>
<comment type="caution">
    <text evidence="5">The sequence shown here is derived from an EMBL/GenBank/DDBJ whole genome shotgun (WGS) entry which is preliminary data.</text>
</comment>
<dbReference type="AlphaFoldDB" id="A0A8J6TPW6"/>
<dbReference type="CDD" id="cd02968">
    <property type="entry name" value="SCO"/>
    <property type="match status" value="1"/>
</dbReference>
<feature type="region of interest" description="Disordered" evidence="2">
    <location>
        <begin position="32"/>
        <end position="59"/>
    </location>
</feature>
<protein>
    <submittedName>
        <fullName evidence="5">SCO family protein</fullName>
    </submittedName>
</protein>
<feature type="compositionally biased region" description="Basic and acidic residues" evidence="2">
    <location>
        <begin position="32"/>
        <end position="51"/>
    </location>
</feature>
<organism evidence="5 6">
    <name type="scientific">Candidatus Desulfatibia vada</name>
    <dbReference type="NCBI Taxonomy" id="2841696"/>
    <lineage>
        <taxon>Bacteria</taxon>
        <taxon>Pseudomonadati</taxon>
        <taxon>Thermodesulfobacteriota</taxon>
        <taxon>Desulfobacteria</taxon>
        <taxon>Desulfobacterales</taxon>
        <taxon>Desulfobacterales incertae sedis</taxon>
        <taxon>Candidatus Desulfatibia</taxon>
    </lineage>
</organism>
<accession>A0A8J6TPW6</accession>
<feature type="transmembrane region" description="Helical" evidence="3">
    <location>
        <begin position="263"/>
        <end position="282"/>
    </location>
</feature>
<feature type="signal peptide" evidence="4">
    <location>
        <begin position="1"/>
        <end position="23"/>
    </location>
</feature>
<dbReference type="InterPro" id="IPR036249">
    <property type="entry name" value="Thioredoxin-like_sf"/>
</dbReference>
<gene>
    <name evidence="5" type="ORF">H8D96_03535</name>
</gene>
<proteinExistence type="inferred from homology"/>
<keyword evidence="3" id="KW-1133">Transmembrane helix</keyword>
<dbReference type="SUPFAM" id="SSF52833">
    <property type="entry name" value="Thioredoxin-like"/>
    <property type="match status" value="1"/>
</dbReference>
<dbReference type="EMBL" id="JACNIG010000098">
    <property type="protein sequence ID" value="MBC8430972.1"/>
    <property type="molecule type" value="Genomic_DNA"/>
</dbReference>
<name>A0A8J6TPW6_9BACT</name>
<evidence type="ECO:0000256" key="1">
    <source>
        <dbReference type="ARBA" id="ARBA00010996"/>
    </source>
</evidence>
<evidence type="ECO:0000313" key="5">
    <source>
        <dbReference type="EMBL" id="MBC8430972.1"/>
    </source>
</evidence>
<evidence type="ECO:0000256" key="4">
    <source>
        <dbReference type="SAM" id="SignalP"/>
    </source>
</evidence>
<reference evidence="5 6" key="1">
    <citation type="submission" date="2020-08" db="EMBL/GenBank/DDBJ databases">
        <title>Bridging the membrane lipid divide: bacteria of the FCB group superphylum have the potential to synthesize archaeal ether lipids.</title>
        <authorList>
            <person name="Villanueva L."/>
            <person name="Von Meijenfeldt F.A.B."/>
            <person name="Westbye A.B."/>
            <person name="Yadav S."/>
            <person name="Hopmans E.C."/>
            <person name="Dutilh B.E."/>
            <person name="Sinninghe Damste J.S."/>
        </authorList>
    </citation>
    <scope>NUCLEOTIDE SEQUENCE [LARGE SCALE GENOMIC DNA]</scope>
    <source>
        <strain evidence="5">NIOZ-UU17</strain>
    </source>
</reference>
<evidence type="ECO:0000256" key="2">
    <source>
        <dbReference type="SAM" id="MobiDB-lite"/>
    </source>
</evidence>
<dbReference type="Proteomes" id="UP000605201">
    <property type="component" value="Unassembled WGS sequence"/>
</dbReference>
<dbReference type="Gene3D" id="3.40.30.10">
    <property type="entry name" value="Glutaredoxin"/>
    <property type="match status" value="1"/>
</dbReference>
<evidence type="ECO:0000313" key="6">
    <source>
        <dbReference type="Proteomes" id="UP000605201"/>
    </source>
</evidence>
<keyword evidence="4" id="KW-0732">Signal</keyword>